<evidence type="ECO:0000256" key="1">
    <source>
        <dbReference type="ARBA" id="ARBA00000826"/>
    </source>
</evidence>
<dbReference type="Gene3D" id="2.60.40.1180">
    <property type="entry name" value="Golgi alpha-mannosidase II"/>
    <property type="match status" value="1"/>
</dbReference>
<keyword evidence="6 10" id="KW-0328">Glycosyltransferase</keyword>
<dbReference type="InterPro" id="IPR037439">
    <property type="entry name" value="Branching_enzy"/>
</dbReference>
<accession>A0A934TZC3</accession>
<dbReference type="GO" id="GO:0005978">
    <property type="term" value="P:glycogen biosynthetic process"/>
    <property type="evidence" value="ECO:0007669"/>
    <property type="project" value="UniProtKB-UniRule"/>
</dbReference>
<comment type="similarity">
    <text evidence="4 10">Belongs to the glycosyl hydrolase 13 family. GlgB subfamily.</text>
</comment>
<dbReference type="HAMAP" id="MF_00685">
    <property type="entry name" value="GlgB"/>
    <property type="match status" value="1"/>
</dbReference>
<dbReference type="RefSeq" id="WP_201426772.1">
    <property type="nucleotide sequence ID" value="NZ_JAEQMG010000035.1"/>
</dbReference>
<evidence type="ECO:0000256" key="6">
    <source>
        <dbReference type="ARBA" id="ARBA00022676"/>
    </source>
</evidence>
<protein>
    <recommendedName>
        <fullName evidence="10">1,4-alpha-glucan branching enzyme GlgB</fullName>
        <ecNumber evidence="10">2.4.1.18</ecNumber>
    </recommendedName>
    <alternativeName>
        <fullName evidence="10">1,4-alpha-D-glucan:1,4-alpha-D-glucan 6-glucosyl-transferase</fullName>
    </alternativeName>
    <alternativeName>
        <fullName evidence="10">Alpha-(1-&gt;4)-glucan branching enzyme</fullName>
    </alternativeName>
    <alternativeName>
        <fullName evidence="10">Glycogen branching enzyme</fullName>
        <shortName evidence="10">BE</shortName>
    </alternativeName>
</protein>
<evidence type="ECO:0000256" key="10">
    <source>
        <dbReference type="HAMAP-Rule" id="MF_00685"/>
    </source>
</evidence>
<evidence type="ECO:0000256" key="2">
    <source>
        <dbReference type="ARBA" id="ARBA00002953"/>
    </source>
</evidence>
<proteinExistence type="inferred from homology"/>
<dbReference type="InterPro" id="IPR044143">
    <property type="entry name" value="GlgB_N_E_set_prok"/>
</dbReference>
<dbReference type="GO" id="GO:0043169">
    <property type="term" value="F:cation binding"/>
    <property type="evidence" value="ECO:0007669"/>
    <property type="project" value="InterPro"/>
</dbReference>
<comment type="function">
    <text evidence="2 10">Catalyzes the formation of the alpha-1,6-glucosidic linkages in glycogen by scission of a 1,4-alpha-linked oligosaccharide from growing alpha-1,4-glucan chains and the subsequent attachment of the oligosaccharide to the alpha-1,6 position.</text>
</comment>
<keyword evidence="5 10" id="KW-0321">Glycogen metabolism</keyword>
<dbReference type="FunFam" id="2.60.40.1180:FF:000002">
    <property type="entry name" value="1,4-alpha-glucan branching enzyme GlgB"/>
    <property type="match status" value="1"/>
</dbReference>
<feature type="region of interest" description="Disordered" evidence="12">
    <location>
        <begin position="664"/>
        <end position="689"/>
    </location>
</feature>
<name>A0A934TZC3_9FIRM</name>
<dbReference type="EC" id="2.4.1.18" evidence="10"/>
<organism evidence="14 15">
    <name type="scientific">Ruminococcus difficilis</name>
    <dbReference type="NCBI Taxonomy" id="2763069"/>
    <lineage>
        <taxon>Bacteria</taxon>
        <taxon>Bacillati</taxon>
        <taxon>Bacillota</taxon>
        <taxon>Clostridia</taxon>
        <taxon>Eubacteriales</taxon>
        <taxon>Oscillospiraceae</taxon>
        <taxon>Ruminococcus</taxon>
    </lineage>
</organism>
<dbReference type="FunFam" id="3.20.20.80:FF:000003">
    <property type="entry name" value="1,4-alpha-glucan branching enzyme GlgB"/>
    <property type="match status" value="1"/>
</dbReference>
<keyword evidence="7 10" id="KW-0808">Transferase</keyword>
<keyword evidence="15" id="KW-1185">Reference proteome</keyword>
<dbReference type="GO" id="GO:0004553">
    <property type="term" value="F:hydrolase activity, hydrolyzing O-glycosyl compounds"/>
    <property type="evidence" value="ECO:0007669"/>
    <property type="project" value="InterPro"/>
</dbReference>
<dbReference type="SUPFAM" id="SSF51011">
    <property type="entry name" value="Glycosyl hydrolase domain"/>
    <property type="match status" value="1"/>
</dbReference>
<evidence type="ECO:0000256" key="11">
    <source>
        <dbReference type="PIRSR" id="PIRSR000463-1"/>
    </source>
</evidence>
<dbReference type="NCBIfam" id="TIGR01515">
    <property type="entry name" value="branching_enzym"/>
    <property type="match status" value="1"/>
</dbReference>
<dbReference type="GO" id="GO:0003844">
    <property type="term" value="F:1,4-alpha-glucan branching enzyme activity"/>
    <property type="evidence" value="ECO:0007669"/>
    <property type="project" value="UniProtKB-UniRule"/>
</dbReference>
<evidence type="ECO:0000259" key="13">
    <source>
        <dbReference type="SMART" id="SM00642"/>
    </source>
</evidence>
<comment type="subunit">
    <text evidence="10">Monomer.</text>
</comment>
<dbReference type="PANTHER" id="PTHR43651:SF3">
    <property type="entry name" value="1,4-ALPHA-GLUCAN-BRANCHING ENZYME"/>
    <property type="match status" value="1"/>
</dbReference>
<sequence>MNYVLNDERFPLDLFHGGDAVRIYDFLGAHDFWMDGVQGTMFRVWAPNALSVSVVGDFNGWDQMANHMHKISEGGVWEVWIPNLGETAIYKYCVETPWFEKILKSDPFAFHTQTRPDNASIIYNYNKYEWNDEAWYKYKMEHNHFDNPVNIYEVHAGSWRKYADGNTFDYNKLADELIPYVKEMGYTHIEFMPMTEYPFDGSWGYQVTGYYAPTSRYGSPEMFMHFIDQCHQEGIGVILDWVPAHFPKDAHGLGRFDGIHCYEYEDSRKGEHKEWGTYVFDYARYEVISFLVSSAMFWLDKYHVDGIRVDAVASMLYLDYNRRDGEWVANKYGGHEHLEAVEFIQRLNTAVHLHHPTVMMIAEESTSWPMVSRPVSDGGLGFDYKWNMGWMNDMLSYMSLDPLWRPYHHNSITFSFLYAFSENFLLPISHDEVVYGKGSLINKMPGDYDMKFAGVRVFMSYMMAHPGKKLTFMGAEIGQFDEWNSTEELQWGLLGFEKHKKLNDFFRALNEFYKANSCMYEVDFTWEGFNWIHHDDYQQSVIAFRRIDKEGNNIIVVCNFQPMYRENYGIGVPDYGVYAEVFNSDDEQYGGTGKTNGTDIHTVDEEMHGFDQAIYLNLPPMSALYLKCVKKEKSPKEIKEEAKIARRKEAAKKAAATRAAKKAAAAKKADDVKKDVEKKKAATKKKVKEAAEKIDDKLDDIDDKIEDKIEDAKKSAAKKTAKKKADK</sequence>
<feature type="active site" description="Nucleophile" evidence="10 11">
    <location>
        <position position="310"/>
    </location>
</feature>
<dbReference type="Gene3D" id="3.20.20.80">
    <property type="entry name" value="Glycosidases"/>
    <property type="match status" value="1"/>
</dbReference>
<dbReference type="InterPro" id="IPR013780">
    <property type="entry name" value="Glyco_hydro_b"/>
</dbReference>
<reference evidence="14" key="1">
    <citation type="submission" date="2021-01" db="EMBL/GenBank/DDBJ databases">
        <title>Genome public.</title>
        <authorList>
            <person name="Liu C."/>
            <person name="Sun Q."/>
        </authorList>
    </citation>
    <scope>NUCLEOTIDE SEQUENCE</scope>
    <source>
        <strain evidence="14">M6</strain>
    </source>
</reference>
<dbReference type="AlphaFoldDB" id="A0A934TZC3"/>
<dbReference type="SMART" id="SM00642">
    <property type="entry name" value="Aamy"/>
    <property type="match status" value="1"/>
</dbReference>
<dbReference type="PANTHER" id="PTHR43651">
    <property type="entry name" value="1,4-ALPHA-GLUCAN-BRANCHING ENZYME"/>
    <property type="match status" value="1"/>
</dbReference>
<gene>
    <name evidence="10 14" type="primary">glgB</name>
    <name evidence="14" type="ORF">JKK62_02180</name>
</gene>
<comment type="catalytic activity">
    <reaction evidence="1 10">
        <text>Transfers a segment of a (1-&gt;4)-alpha-D-glucan chain to a primary hydroxy group in a similar glucan chain.</text>
        <dbReference type="EC" id="2.4.1.18"/>
    </reaction>
</comment>
<dbReference type="Proteomes" id="UP000633365">
    <property type="component" value="Unassembled WGS sequence"/>
</dbReference>
<dbReference type="InterPro" id="IPR004193">
    <property type="entry name" value="Glyco_hydro_13_N"/>
</dbReference>
<dbReference type="Pfam" id="PF02922">
    <property type="entry name" value="CBM_48"/>
    <property type="match status" value="1"/>
</dbReference>
<dbReference type="EMBL" id="JAEQMG010000035">
    <property type="protein sequence ID" value="MBK6087468.1"/>
    <property type="molecule type" value="Genomic_DNA"/>
</dbReference>
<dbReference type="NCBIfam" id="NF008967">
    <property type="entry name" value="PRK12313.1"/>
    <property type="match status" value="1"/>
</dbReference>
<dbReference type="SUPFAM" id="SSF51445">
    <property type="entry name" value="(Trans)glycosidases"/>
    <property type="match status" value="1"/>
</dbReference>
<dbReference type="CDD" id="cd02855">
    <property type="entry name" value="E_set_GBE_prok_N"/>
    <property type="match status" value="1"/>
</dbReference>
<dbReference type="NCBIfam" id="NF003811">
    <property type="entry name" value="PRK05402.1"/>
    <property type="match status" value="1"/>
</dbReference>
<dbReference type="InterPro" id="IPR006047">
    <property type="entry name" value="GH13_cat_dom"/>
</dbReference>
<feature type="compositionally biased region" description="Basic and acidic residues" evidence="12">
    <location>
        <begin position="667"/>
        <end position="680"/>
    </location>
</feature>
<dbReference type="Gene3D" id="2.60.40.10">
    <property type="entry name" value="Immunoglobulins"/>
    <property type="match status" value="1"/>
</dbReference>
<evidence type="ECO:0000256" key="8">
    <source>
        <dbReference type="ARBA" id="ARBA00023056"/>
    </source>
</evidence>
<dbReference type="CDD" id="cd11322">
    <property type="entry name" value="AmyAc_Glg_BE"/>
    <property type="match status" value="1"/>
</dbReference>
<evidence type="ECO:0000256" key="7">
    <source>
        <dbReference type="ARBA" id="ARBA00022679"/>
    </source>
</evidence>
<evidence type="ECO:0000256" key="12">
    <source>
        <dbReference type="SAM" id="MobiDB-lite"/>
    </source>
</evidence>
<evidence type="ECO:0000313" key="14">
    <source>
        <dbReference type="EMBL" id="MBK6087468.1"/>
    </source>
</evidence>
<dbReference type="Pfam" id="PF00128">
    <property type="entry name" value="Alpha-amylase"/>
    <property type="match status" value="1"/>
</dbReference>
<dbReference type="PIRSF" id="PIRSF000463">
    <property type="entry name" value="GlgB"/>
    <property type="match status" value="1"/>
</dbReference>
<keyword evidence="8 10" id="KW-0320">Glycogen biosynthesis</keyword>
<evidence type="ECO:0000256" key="9">
    <source>
        <dbReference type="ARBA" id="ARBA00023277"/>
    </source>
</evidence>
<feature type="domain" description="Glycosyl hydrolase family 13 catalytic" evidence="13">
    <location>
        <begin position="153"/>
        <end position="507"/>
    </location>
</feature>
<dbReference type="InterPro" id="IPR006048">
    <property type="entry name" value="A-amylase/branching_C"/>
</dbReference>
<dbReference type="InterPro" id="IPR013783">
    <property type="entry name" value="Ig-like_fold"/>
</dbReference>
<evidence type="ECO:0000256" key="4">
    <source>
        <dbReference type="ARBA" id="ARBA00009000"/>
    </source>
</evidence>
<keyword evidence="9 10" id="KW-0119">Carbohydrate metabolism</keyword>
<comment type="pathway">
    <text evidence="3 10">Glycan biosynthesis; glycogen biosynthesis.</text>
</comment>
<comment type="caution">
    <text evidence="14">The sequence shown here is derived from an EMBL/GenBank/DDBJ whole genome shotgun (WGS) entry which is preliminary data.</text>
</comment>
<dbReference type="GO" id="GO:0005829">
    <property type="term" value="C:cytosol"/>
    <property type="evidence" value="ECO:0007669"/>
    <property type="project" value="TreeGrafter"/>
</dbReference>
<evidence type="ECO:0000256" key="3">
    <source>
        <dbReference type="ARBA" id="ARBA00004964"/>
    </source>
</evidence>
<dbReference type="Pfam" id="PF02806">
    <property type="entry name" value="Alpha-amylase_C"/>
    <property type="match status" value="1"/>
</dbReference>
<evidence type="ECO:0000256" key="5">
    <source>
        <dbReference type="ARBA" id="ARBA00022600"/>
    </source>
</evidence>
<dbReference type="InterPro" id="IPR017853">
    <property type="entry name" value="GH"/>
</dbReference>
<feature type="active site" description="Proton donor" evidence="10 11">
    <location>
        <position position="363"/>
    </location>
</feature>
<dbReference type="InterPro" id="IPR006407">
    <property type="entry name" value="GlgB"/>
</dbReference>
<evidence type="ECO:0000313" key="15">
    <source>
        <dbReference type="Proteomes" id="UP000633365"/>
    </source>
</evidence>